<comment type="caution">
    <text evidence="2">The sequence shown here is derived from an EMBL/GenBank/DDBJ whole genome shotgun (WGS) entry which is preliminary data.</text>
</comment>
<evidence type="ECO:0000259" key="1">
    <source>
        <dbReference type="Pfam" id="PF14090"/>
    </source>
</evidence>
<evidence type="ECO:0000313" key="3">
    <source>
        <dbReference type="Proteomes" id="UP000886939"/>
    </source>
</evidence>
<dbReference type="EMBL" id="BPNI01000004">
    <property type="protein sequence ID" value="GJA39665.1"/>
    <property type="molecule type" value="Genomic_DNA"/>
</dbReference>
<dbReference type="RefSeq" id="WP_223931320.1">
    <property type="nucleotide sequence ID" value="NZ_BPNI01000004.1"/>
</dbReference>
<evidence type="ECO:0000313" key="2">
    <source>
        <dbReference type="EMBL" id="GJA39665.1"/>
    </source>
</evidence>
<accession>A0AA37G5S8</accession>
<dbReference type="Pfam" id="PF14090">
    <property type="entry name" value="HTH_39"/>
    <property type="match status" value="1"/>
</dbReference>
<reference evidence="2" key="1">
    <citation type="submission" date="2021-07" db="EMBL/GenBank/DDBJ databases">
        <title>Draft genome sequence of carbapenem-resistant Aeromonas spp. in Japan.</title>
        <authorList>
            <person name="Maehana S."/>
            <person name="Suzuki M."/>
            <person name="Kitasato H."/>
        </authorList>
    </citation>
    <scope>NUCLEOTIDE SEQUENCE</scope>
    <source>
        <strain evidence="2">KAM343</strain>
    </source>
</reference>
<name>A0AA37G5S8_AERCA</name>
<feature type="domain" description="Winged helix-turn-helix" evidence="1">
    <location>
        <begin position="30"/>
        <end position="88"/>
    </location>
</feature>
<gene>
    <name evidence="2" type="ORF">KAM343_04610</name>
</gene>
<protein>
    <recommendedName>
        <fullName evidence="1">Winged helix-turn-helix domain-containing protein</fullName>
    </recommendedName>
</protein>
<sequence length="244" mass="28088">MIELTPPRPEGISQEFYDACVSVKSKRPRTVINHILMHGSITTEELNETYGYDHPPRAIRDVRENGIPLETFKVESGKTGRKIAAYRFDTSQVIAGRIGGRKAFPKQFKDELIAYYGSCSMLTGEKLEPRYLQIDHRIPYEIAGNEADETVDNYMLLDASAQRAKSWSCERCENFTTRKDIAICTDCFWAYPESYNHIAMIGERRIYISWLDKEVDDFERIKKEAGRSQLSVQDFIKHCLGKIV</sequence>
<proteinExistence type="predicted"/>
<dbReference type="Proteomes" id="UP000886939">
    <property type="component" value="Unassembled WGS sequence"/>
</dbReference>
<dbReference type="InterPro" id="IPR055245">
    <property type="entry name" value="HTH_proteobacteria"/>
</dbReference>
<organism evidence="2 3">
    <name type="scientific">Aeromonas caviae</name>
    <name type="common">Aeromonas punctata</name>
    <dbReference type="NCBI Taxonomy" id="648"/>
    <lineage>
        <taxon>Bacteria</taxon>
        <taxon>Pseudomonadati</taxon>
        <taxon>Pseudomonadota</taxon>
        <taxon>Gammaproteobacteria</taxon>
        <taxon>Aeromonadales</taxon>
        <taxon>Aeromonadaceae</taxon>
        <taxon>Aeromonas</taxon>
    </lineage>
</organism>
<dbReference type="AlphaFoldDB" id="A0AA37G5S8"/>